<name>A0ABS7H965_9HYPH</name>
<dbReference type="EMBL" id="JAEUAO010000002">
    <property type="protein sequence ID" value="MBW9063286.1"/>
    <property type="molecule type" value="Genomic_DNA"/>
</dbReference>
<comment type="caution">
    <text evidence="2">The sequence shown here is derived from an EMBL/GenBank/DDBJ whole genome shotgun (WGS) entry which is preliminary data.</text>
</comment>
<evidence type="ECO:0000313" key="2">
    <source>
        <dbReference type="EMBL" id="MBW9063286.1"/>
    </source>
</evidence>
<organism evidence="2 3">
    <name type="scientific">Rhizobium herbae</name>
    <dbReference type="NCBI Taxonomy" id="508661"/>
    <lineage>
        <taxon>Bacteria</taxon>
        <taxon>Pseudomonadati</taxon>
        <taxon>Pseudomonadota</taxon>
        <taxon>Alphaproteobacteria</taxon>
        <taxon>Hyphomicrobiales</taxon>
        <taxon>Rhizobiaceae</taxon>
        <taxon>Rhizobium/Agrobacterium group</taxon>
        <taxon>Rhizobium</taxon>
    </lineage>
</organism>
<gene>
    <name evidence="2" type="ORF">JNB71_08150</name>
</gene>
<reference evidence="2 3" key="1">
    <citation type="journal article" date="2021" name="MBio">
        <title>Poor Competitiveness of Bradyrhizobium in Pigeon Pea Root Colonization in Indian Soils.</title>
        <authorList>
            <person name="Chalasani D."/>
            <person name="Basu A."/>
            <person name="Pullabhotla S.V.S.R.N."/>
            <person name="Jorrin B."/>
            <person name="Neal A.L."/>
            <person name="Poole P.S."/>
            <person name="Podile A.R."/>
            <person name="Tkacz A."/>
        </authorList>
    </citation>
    <scope>NUCLEOTIDE SEQUENCE [LARGE SCALE GENOMIC DNA]</scope>
    <source>
        <strain evidence="2 3">HU44</strain>
    </source>
</reference>
<feature type="compositionally biased region" description="Basic and acidic residues" evidence="1">
    <location>
        <begin position="11"/>
        <end position="46"/>
    </location>
</feature>
<accession>A0ABS7H965</accession>
<evidence type="ECO:0000313" key="3">
    <source>
        <dbReference type="Proteomes" id="UP000757604"/>
    </source>
</evidence>
<feature type="region of interest" description="Disordered" evidence="1">
    <location>
        <begin position="1"/>
        <end position="60"/>
    </location>
</feature>
<sequence>MPKTTPLPPDETSHDRQPDMPQPSRDEPVTPPVTDKDDPNKPDRVPDPALLPIGDPAGMA</sequence>
<evidence type="ECO:0000256" key="1">
    <source>
        <dbReference type="SAM" id="MobiDB-lite"/>
    </source>
</evidence>
<proteinExistence type="predicted"/>
<dbReference type="RefSeq" id="WP_220371346.1">
    <property type="nucleotide sequence ID" value="NZ_JAEUAO010000002.1"/>
</dbReference>
<dbReference type="Proteomes" id="UP000757604">
    <property type="component" value="Unassembled WGS sequence"/>
</dbReference>
<keyword evidence="3" id="KW-1185">Reference proteome</keyword>
<protein>
    <submittedName>
        <fullName evidence="2">Uncharacterized protein</fullName>
    </submittedName>
</protein>